<evidence type="ECO:0000313" key="3">
    <source>
        <dbReference type="EMBL" id="CAA6816470.1"/>
    </source>
</evidence>
<protein>
    <recommendedName>
        <fullName evidence="4">Periplasmic protein</fullName>
    </recommendedName>
</protein>
<keyword evidence="1" id="KW-0175">Coiled coil</keyword>
<proteinExistence type="predicted"/>
<accession>A0A6S6TIZ5</accession>
<organism evidence="3">
    <name type="scientific">uncultured Sulfurovum sp</name>
    <dbReference type="NCBI Taxonomy" id="269237"/>
    <lineage>
        <taxon>Bacteria</taxon>
        <taxon>Pseudomonadati</taxon>
        <taxon>Campylobacterota</taxon>
        <taxon>Epsilonproteobacteria</taxon>
        <taxon>Campylobacterales</taxon>
        <taxon>Sulfurovaceae</taxon>
        <taxon>Sulfurovum</taxon>
        <taxon>environmental samples</taxon>
    </lineage>
</organism>
<gene>
    <name evidence="3" type="ORF">HELGO_WM47613</name>
</gene>
<feature type="non-terminal residue" evidence="3">
    <location>
        <position position="212"/>
    </location>
</feature>
<evidence type="ECO:0000256" key="2">
    <source>
        <dbReference type="SAM" id="SignalP"/>
    </source>
</evidence>
<evidence type="ECO:0008006" key="4">
    <source>
        <dbReference type="Google" id="ProtNLM"/>
    </source>
</evidence>
<feature type="signal peptide" evidence="2">
    <location>
        <begin position="1"/>
        <end position="20"/>
    </location>
</feature>
<evidence type="ECO:0000256" key="1">
    <source>
        <dbReference type="SAM" id="Coils"/>
    </source>
</evidence>
<sequence length="212" mass="24653">MNYKLSMLTLLLLNTLNANVDLDNTNTKENAAVVKEEKKIVKDPETKALELKERKLSLNNTLKEEGLKSEYSELLRKLQKLRWEKELLSEQLELKELETKTKSYDVATKHAQEIEVLEYMAKVESINDERNNAKIEKEKQERALEIAKLKSEVEVFESTKERAKYINTKPVYLDNPLTEDNKLIISDRRISINGSISTKMANEITTKIDYFN</sequence>
<dbReference type="AlphaFoldDB" id="A0A6S6TIZ5"/>
<keyword evidence="2" id="KW-0732">Signal</keyword>
<name>A0A6S6TIZ5_9BACT</name>
<reference evidence="3" key="1">
    <citation type="submission" date="2020-01" db="EMBL/GenBank/DDBJ databases">
        <authorList>
            <person name="Meier V. D."/>
            <person name="Meier V D."/>
        </authorList>
    </citation>
    <scope>NUCLEOTIDE SEQUENCE</scope>
    <source>
        <strain evidence="3">HLG_WM_MAG_03</strain>
    </source>
</reference>
<feature type="chain" id="PRO_5027551935" description="Periplasmic protein" evidence="2">
    <location>
        <begin position="21"/>
        <end position="212"/>
    </location>
</feature>
<feature type="coiled-coil region" evidence="1">
    <location>
        <begin position="64"/>
        <end position="152"/>
    </location>
</feature>
<dbReference type="EMBL" id="CACVAR010000265">
    <property type="protein sequence ID" value="CAA6816470.1"/>
    <property type="molecule type" value="Genomic_DNA"/>
</dbReference>